<dbReference type="PANTHER" id="PTHR30069:SF29">
    <property type="entry name" value="HEMOGLOBIN AND HEMOGLOBIN-HAPTOGLOBIN-BINDING PROTEIN 1-RELATED"/>
    <property type="match status" value="1"/>
</dbReference>
<evidence type="ECO:0000256" key="5">
    <source>
        <dbReference type="ARBA" id="ARBA00022729"/>
    </source>
</evidence>
<evidence type="ECO:0000256" key="8">
    <source>
        <dbReference type="ARBA" id="ARBA00023170"/>
    </source>
</evidence>
<dbReference type="GO" id="GO:0044718">
    <property type="term" value="P:siderophore transmembrane transport"/>
    <property type="evidence" value="ECO:0007669"/>
    <property type="project" value="TreeGrafter"/>
</dbReference>
<keyword evidence="9 10" id="KW-0998">Cell outer membrane</keyword>
<evidence type="ECO:0000256" key="6">
    <source>
        <dbReference type="ARBA" id="ARBA00023077"/>
    </source>
</evidence>
<evidence type="ECO:0000256" key="11">
    <source>
        <dbReference type="RuleBase" id="RU003357"/>
    </source>
</evidence>
<feature type="compositionally biased region" description="Basic and acidic residues" evidence="12">
    <location>
        <begin position="395"/>
        <end position="405"/>
    </location>
</feature>
<comment type="similarity">
    <text evidence="10 11">Belongs to the TonB-dependent receptor family.</text>
</comment>
<dbReference type="PATRIC" id="fig|1367847.3.peg.953"/>
<feature type="domain" description="TonB-dependent receptor-like beta-barrel" evidence="14">
    <location>
        <begin position="237"/>
        <end position="670"/>
    </location>
</feature>
<feature type="region of interest" description="Disordered" evidence="12">
    <location>
        <begin position="380"/>
        <end position="405"/>
    </location>
</feature>
<dbReference type="InterPro" id="IPR036942">
    <property type="entry name" value="Beta-barrel_TonB_sf"/>
</dbReference>
<evidence type="ECO:0000256" key="3">
    <source>
        <dbReference type="ARBA" id="ARBA00022452"/>
    </source>
</evidence>
<dbReference type="Proteomes" id="UP000015480">
    <property type="component" value="Chromosome"/>
</dbReference>
<evidence type="ECO:0000313" key="16">
    <source>
        <dbReference type="EMBL" id="AGT08098.1"/>
    </source>
</evidence>
<evidence type="ECO:0000256" key="10">
    <source>
        <dbReference type="PROSITE-ProRule" id="PRU01360"/>
    </source>
</evidence>
<dbReference type="Pfam" id="PF07715">
    <property type="entry name" value="Plug"/>
    <property type="match status" value="1"/>
</dbReference>
<keyword evidence="4 10" id="KW-0812">Transmembrane</keyword>
<dbReference type="RefSeq" id="WP_020949736.1">
    <property type="nucleotide sequence ID" value="NC_022041.1"/>
</dbReference>
<organism evidence="16 17">
    <name type="scientific">Paracoccus aminophilus JCM 7686</name>
    <dbReference type="NCBI Taxonomy" id="1367847"/>
    <lineage>
        <taxon>Bacteria</taxon>
        <taxon>Pseudomonadati</taxon>
        <taxon>Pseudomonadota</taxon>
        <taxon>Alphaproteobacteria</taxon>
        <taxon>Rhodobacterales</taxon>
        <taxon>Paracoccaceae</taxon>
        <taxon>Paracoccus</taxon>
    </lineage>
</organism>
<dbReference type="InterPro" id="IPR000531">
    <property type="entry name" value="Beta-barrel_TonB"/>
</dbReference>
<evidence type="ECO:0000256" key="13">
    <source>
        <dbReference type="SAM" id="SignalP"/>
    </source>
</evidence>
<comment type="subcellular location">
    <subcellularLocation>
        <location evidence="1 10">Cell outer membrane</location>
        <topology evidence="1 10">Multi-pass membrane protein</topology>
    </subcellularLocation>
</comment>
<keyword evidence="17" id="KW-1185">Reference proteome</keyword>
<evidence type="ECO:0000256" key="9">
    <source>
        <dbReference type="ARBA" id="ARBA00023237"/>
    </source>
</evidence>
<dbReference type="SUPFAM" id="SSF56935">
    <property type="entry name" value="Porins"/>
    <property type="match status" value="1"/>
</dbReference>
<keyword evidence="8 16" id="KW-0675">Receptor</keyword>
<dbReference type="AlphaFoldDB" id="S5Y9S3"/>
<accession>S5Y9S3</accession>
<dbReference type="InterPro" id="IPR039426">
    <property type="entry name" value="TonB-dep_rcpt-like"/>
</dbReference>
<evidence type="ECO:0000256" key="7">
    <source>
        <dbReference type="ARBA" id="ARBA00023136"/>
    </source>
</evidence>
<evidence type="ECO:0000313" key="17">
    <source>
        <dbReference type="Proteomes" id="UP000015480"/>
    </source>
</evidence>
<dbReference type="OrthoDB" id="9760333at2"/>
<dbReference type="EMBL" id="CP006650">
    <property type="protein sequence ID" value="AGT08098.1"/>
    <property type="molecule type" value="Genomic_DNA"/>
</dbReference>
<keyword evidence="2 10" id="KW-0813">Transport</keyword>
<dbReference type="CDD" id="cd01347">
    <property type="entry name" value="ligand_gated_channel"/>
    <property type="match status" value="1"/>
</dbReference>
<keyword evidence="3 10" id="KW-1134">Transmembrane beta strand</keyword>
<keyword evidence="5 13" id="KW-0732">Signal</keyword>
<dbReference type="Gene3D" id="2.170.130.10">
    <property type="entry name" value="TonB-dependent receptor, plug domain"/>
    <property type="match status" value="1"/>
</dbReference>
<name>S5Y9S3_PARAH</name>
<sequence>MSLLQRLALAGCVLPGLMGTWAFAEDAADRADNRSFTLGTIVINATADESTAAGTTSTVKADEILANNRQTLDDALKTQPGVSVGNSGGSRNERLIFVRGFDRLQVPLSIDGIRVYLPADNRLDFGRFLTPDLAEIQIQKGYVSVLNGPGAMGGAVNLVTRTPTKPFEGEARLGVEAGNRGDVTAKSAFLSFGTKQDQFYATGSYMWRDSDGYYLSKDFKPTPNQGSGKRNYADTKDTRLNLKVGYTPNATDEYVLSYTRQTGAKNAPYNVEQPIRGITPSPLPPGQSYQRDWSWPTWNIESLAFYSNTTFAESGYFKTKLYYNRFDNVLKAYDDYTHTTQIERRAFNSTYKDDAYGLSLEVGGEVAAQNTLRAALHYRRDKHDDTQLSQPGVNDRPDPTKRSKEETWSLAVEDTWHASDRLTIIGGLSYDTAKVIEASRTATEYGWPTGSTHALNWQVAALYATDIGDVHASVSSRTRFPTLFNRYSTRFGTAVPNPDLKAERAITAELGYNGDLGPVAVEAAIFHSKIEDMIQSVYVGTDLTQSQNVGDGKISGLEFAASYEISPVLAISSNYTYTHRKITDPVRDGLRATDVPLHAANLRLDWKAQDNLTISPSIEFASSRWTDSAIQSPDPTQVSYTKASGFGLLNLDARWQVTETAELAFGLRNLLDKNYQLVDGYPEAGRSLFLTTRLTF</sequence>
<keyword evidence="6 11" id="KW-0798">TonB box</keyword>
<evidence type="ECO:0000259" key="15">
    <source>
        <dbReference type="Pfam" id="PF07715"/>
    </source>
</evidence>
<dbReference type="KEGG" id="pami:JCM7686_0989"/>
<dbReference type="PROSITE" id="PS52016">
    <property type="entry name" value="TONB_DEPENDENT_REC_3"/>
    <property type="match status" value="1"/>
</dbReference>
<dbReference type="InterPro" id="IPR037066">
    <property type="entry name" value="Plug_dom_sf"/>
</dbReference>
<gene>
    <name evidence="16" type="ORF">JCM7686_0989</name>
</gene>
<evidence type="ECO:0000256" key="2">
    <source>
        <dbReference type="ARBA" id="ARBA00022448"/>
    </source>
</evidence>
<reference evidence="16 17" key="1">
    <citation type="journal article" date="2014" name="BMC Genomics">
        <title>Architecture and functions of a multipartite genome of the methylotrophic bacterium Paracoccus aminophilus JCM 7686, containing primary and secondary chromids.</title>
        <authorList>
            <person name="Dziewit L."/>
            <person name="Czarnecki J."/>
            <person name="Wibberg D."/>
            <person name="Radlinska M."/>
            <person name="Mrozek P."/>
            <person name="Szymczak M."/>
            <person name="Schluter A."/>
            <person name="Puhler A."/>
            <person name="Bartosik D."/>
        </authorList>
    </citation>
    <scope>NUCLEOTIDE SEQUENCE [LARGE SCALE GENOMIC DNA]</scope>
    <source>
        <strain evidence="16">JCM 7686</strain>
    </source>
</reference>
<protein>
    <submittedName>
        <fullName evidence="16">TonB-dependent receptor</fullName>
    </submittedName>
</protein>
<feature type="domain" description="TonB-dependent receptor plug" evidence="15">
    <location>
        <begin position="50"/>
        <end position="155"/>
    </location>
</feature>
<proteinExistence type="inferred from homology"/>
<evidence type="ECO:0000256" key="1">
    <source>
        <dbReference type="ARBA" id="ARBA00004571"/>
    </source>
</evidence>
<evidence type="ECO:0000259" key="14">
    <source>
        <dbReference type="Pfam" id="PF00593"/>
    </source>
</evidence>
<evidence type="ECO:0000256" key="12">
    <source>
        <dbReference type="SAM" id="MobiDB-lite"/>
    </source>
</evidence>
<dbReference type="GO" id="GO:0015344">
    <property type="term" value="F:siderophore uptake transmembrane transporter activity"/>
    <property type="evidence" value="ECO:0007669"/>
    <property type="project" value="TreeGrafter"/>
</dbReference>
<dbReference type="Pfam" id="PF00593">
    <property type="entry name" value="TonB_dep_Rec_b-barrel"/>
    <property type="match status" value="1"/>
</dbReference>
<feature type="signal peptide" evidence="13">
    <location>
        <begin position="1"/>
        <end position="24"/>
    </location>
</feature>
<dbReference type="eggNOG" id="COG4771">
    <property type="taxonomic scope" value="Bacteria"/>
</dbReference>
<dbReference type="STRING" id="1367847.JCM7686_0989"/>
<dbReference type="GO" id="GO:0009279">
    <property type="term" value="C:cell outer membrane"/>
    <property type="evidence" value="ECO:0007669"/>
    <property type="project" value="UniProtKB-SubCell"/>
</dbReference>
<evidence type="ECO:0000256" key="4">
    <source>
        <dbReference type="ARBA" id="ARBA00022692"/>
    </source>
</evidence>
<feature type="chain" id="PRO_5004534662" evidence="13">
    <location>
        <begin position="25"/>
        <end position="696"/>
    </location>
</feature>
<dbReference type="HOGENOM" id="CLU_008287_8_2_5"/>
<keyword evidence="7 10" id="KW-0472">Membrane</keyword>
<dbReference type="InterPro" id="IPR012910">
    <property type="entry name" value="Plug_dom"/>
</dbReference>
<dbReference type="Gene3D" id="2.40.170.20">
    <property type="entry name" value="TonB-dependent receptor, beta-barrel domain"/>
    <property type="match status" value="1"/>
</dbReference>
<dbReference type="PANTHER" id="PTHR30069">
    <property type="entry name" value="TONB-DEPENDENT OUTER MEMBRANE RECEPTOR"/>
    <property type="match status" value="1"/>
</dbReference>